<feature type="transmembrane region" description="Helical" evidence="1">
    <location>
        <begin position="152"/>
        <end position="175"/>
    </location>
</feature>
<evidence type="ECO:0000256" key="2">
    <source>
        <dbReference type="SAM" id="SignalP"/>
    </source>
</evidence>
<sequence>MKLGSLVAALTLAGSRSAADFTNTFDGITSGSSVSLTWDGVPAQQYPLCITAQVIVKTGDGFKANAYRVNLTTDASGPSYVWAGVPFPLRRVRSGIYQVELRSASSAGGDTPVLAKSPYFSVGDPGIATGSSPQPTLADSQGGGASGINKPVAIGLGVAIGVPSIAALIVVGWCFRKRQRKAALEKSRLKRSEFVIT</sequence>
<evidence type="ECO:0000313" key="4">
    <source>
        <dbReference type="Proteomes" id="UP000289323"/>
    </source>
</evidence>
<accession>A0A3S4EY25</accession>
<proteinExistence type="predicted"/>
<evidence type="ECO:0000256" key="1">
    <source>
        <dbReference type="SAM" id="Phobius"/>
    </source>
</evidence>
<name>A0A3S4EY25_9PEZI</name>
<keyword evidence="1" id="KW-0472">Membrane</keyword>
<keyword evidence="2" id="KW-0732">Signal</keyword>
<gene>
    <name evidence="3" type="ORF">TT172_LOCUS4560</name>
</gene>
<dbReference type="Proteomes" id="UP000289323">
    <property type="component" value="Unassembled WGS sequence"/>
</dbReference>
<protein>
    <submittedName>
        <fullName evidence="3">775fce28-acbb-4c8b-b130-41bd021ad237</fullName>
    </submittedName>
</protein>
<reference evidence="3 4" key="1">
    <citation type="submission" date="2018-04" db="EMBL/GenBank/DDBJ databases">
        <authorList>
            <person name="Huttner S."/>
            <person name="Dainat J."/>
        </authorList>
    </citation>
    <scope>NUCLEOTIDE SEQUENCE [LARGE SCALE GENOMIC DNA]</scope>
</reference>
<dbReference type="AlphaFoldDB" id="A0A3S4EY25"/>
<keyword evidence="1" id="KW-0812">Transmembrane</keyword>
<feature type="chain" id="PRO_5018560877" evidence="2">
    <location>
        <begin position="19"/>
        <end position="197"/>
    </location>
</feature>
<dbReference type="EMBL" id="OUUZ01000008">
    <property type="protein sequence ID" value="SPQ22141.1"/>
    <property type="molecule type" value="Genomic_DNA"/>
</dbReference>
<organism evidence="3 4">
    <name type="scientific">Thermothielavioides terrestris</name>
    <dbReference type="NCBI Taxonomy" id="2587410"/>
    <lineage>
        <taxon>Eukaryota</taxon>
        <taxon>Fungi</taxon>
        <taxon>Dikarya</taxon>
        <taxon>Ascomycota</taxon>
        <taxon>Pezizomycotina</taxon>
        <taxon>Sordariomycetes</taxon>
        <taxon>Sordariomycetidae</taxon>
        <taxon>Sordariales</taxon>
        <taxon>Chaetomiaceae</taxon>
        <taxon>Thermothielavioides</taxon>
    </lineage>
</organism>
<keyword evidence="1" id="KW-1133">Transmembrane helix</keyword>
<evidence type="ECO:0000313" key="3">
    <source>
        <dbReference type="EMBL" id="SPQ22141.1"/>
    </source>
</evidence>
<feature type="signal peptide" evidence="2">
    <location>
        <begin position="1"/>
        <end position="18"/>
    </location>
</feature>